<feature type="compositionally biased region" description="Basic and acidic residues" evidence="2">
    <location>
        <begin position="731"/>
        <end position="744"/>
    </location>
</feature>
<reference evidence="4" key="1">
    <citation type="journal article" date="2020" name="bioRxiv">
        <title>Chromosome-level reference genome of the European wasp spider Argiope bruennichi: a resource for studies on range expansion and evolutionary adaptation.</title>
        <authorList>
            <person name="Sheffer M.M."/>
            <person name="Hoppe A."/>
            <person name="Krehenwinkel H."/>
            <person name="Uhl G."/>
            <person name="Kuss A.W."/>
            <person name="Jensen L."/>
            <person name="Jensen C."/>
            <person name="Gillespie R.G."/>
            <person name="Hoff K.J."/>
            <person name="Prost S."/>
        </authorList>
    </citation>
    <scope>NUCLEOTIDE SEQUENCE</scope>
</reference>
<dbReference type="PANTHER" id="PTHR33936">
    <property type="entry name" value="PROTEIN CBG17840"/>
    <property type="match status" value="1"/>
</dbReference>
<dbReference type="SMART" id="SM00355">
    <property type="entry name" value="ZnF_C2H2"/>
    <property type="match status" value="3"/>
</dbReference>
<keyword evidence="5" id="KW-1185">Reference proteome</keyword>
<comment type="caution">
    <text evidence="4">The sequence shown here is derived from an EMBL/GenBank/DDBJ whole genome shotgun (WGS) entry which is preliminary data.</text>
</comment>
<gene>
    <name evidence="4" type="ORF">HNY73_017849</name>
</gene>
<organism evidence="4 5">
    <name type="scientific">Argiope bruennichi</name>
    <name type="common">Wasp spider</name>
    <name type="synonym">Aranea bruennichi</name>
    <dbReference type="NCBI Taxonomy" id="94029"/>
    <lineage>
        <taxon>Eukaryota</taxon>
        <taxon>Metazoa</taxon>
        <taxon>Ecdysozoa</taxon>
        <taxon>Arthropoda</taxon>
        <taxon>Chelicerata</taxon>
        <taxon>Arachnida</taxon>
        <taxon>Araneae</taxon>
        <taxon>Araneomorphae</taxon>
        <taxon>Entelegynae</taxon>
        <taxon>Araneoidea</taxon>
        <taxon>Araneidae</taxon>
        <taxon>Argiope</taxon>
    </lineage>
</organism>
<dbReference type="InterPro" id="IPR052797">
    <property type="entry name" value="RegFact_GeneExpr_CellDeath"/>
</dbReference>
<dbReference type="InterPro" id="IPR013087">
    <property type="entry name" value="Znf_C2H2_type"/>
</dbReference>
<feature type="domain" description="C2H2-type" evidence="3">
    <location>
        <begin position="828"/>
        <end position="856"/>
    </location>
</feature>
<keyword evidence="1" id="KW-0479">Metal-binding</keyword>
<accession>A0A8T0EBY3</accession>
<evidence type="ECO:0000313" key="4">
    <source>
        <dbReference type="EMBL" id="KAF8770301.1"/>
    </source>
</evidence>
<dbReference type="Proteomes" id="UP000807504">
    <property type="component" value="Unassembled WGS sequence"/>
</dbReference>
<protein>
    <recommendedName>
        <fullName evidence="3">C2H2-type domain-containing protein</fullName>
    </recommendedName>
</protein>
<proteinExistence type="predicted"/>
<evidence type="ECO:0000256" key="2">
    <source>
        <dbReference type="SAM" id="MobiDB-lite"/>
    </source>
</evidence>
<evidence type="ECO:0000313" key="5">
    <source>
        <dbReference type="Proteomes" id="UP000807504"/>
    </source>
</evidence>
<dbReference type="PROSITE" id="PS50157">
    <property type="entry name" value="ZINC_FINGER_C2H2_2"/>
    <property type="match status" value="2"/>
</dbReference>
<dbReference type="Gene3D" id="3.30.160.60">
    <property type="entry name" value="Classic Zinc Finger"/>
    <property type="match status" value="1"/>
</dbReference>
<dbReference type="GO" id="GO:0008270">
    <property type="term" value="F:zinc ion binding"/>
    <property type="evidence" value="ECO:0007669"/>
    <property type="project" value="UniProtKB-KW"/>
</dbReference>
<feature type="domain" description="C2H2-type" evidence="3">
    <location>
        <begin position="795"/>
        <end position="823"/>
    </location>
</feature>
<dbReference type="EMBL" id="JABXBU010002228">
    <property type="protein sequence ID" value="KAF8770301.1"/>
    <property type="molecule type" value="Genomic_DNA"/>
</dbReference>
<feature type="compositionally biased region" description="Polar residues" evidence="2">
    <location>
        <begin position="680"/>
        <end position="690"/>
    </location>
</feature>
<feature type="region of interest" description="Disordered" evidence="2">
    <location>
        <begin position="659"/>
        <end position="694"/>
    </location>
</feature>
<evidence type="ECO:0000256" key="1">
    <source>
        <dbReference type="PROSITE-ProRule" id="PRU00042"/>
    </source>
</evidence>
<keyword evidence="1" id="KW-0862">Zinc</keyword>
<feature type="region of interest" description="Disordered" evidence="2">
    <location>
        <begin position="720"/>
        <end position="748"/>
    </location>
</feature>
<dbReference type="PANTHER" id="PTHR33936:SF24">
    <property type="entry name" value="C2H2-TYPE DOMAIN-CONTAINING PROTEIN"/>
    <property type="match status" value="1"/>
</dbReference>
<reference evidence="4" key="2">
    <citation type="submission" date="2020-06" db="EMBL/GenBank/DDBJ databases">
        <authorList>
            <person name="Sheffer M."/>
        </authorList>
    </citation>
    <scope>NUCLEOTIDE SEQUENCE</scope>
</reference>
<keyword evidence="1" id="KW-0863">Zinc-finger</keyword>
<name>A0A8T0EBY3_ARGBR</name>
<sequence length="1570" mass="181337">MDLIAAFKKWKHDIERKELTSYTLRHGARKTSTGLKFFYVCHRSGKYASRVTGPRQRMLKTPGTCKLGIVCTAAIYCEECPDSVIVRYCPHHYGHGKETSFVQLSVEEQAAIQDNISKGIPFESLLDDIRDSQSSTDHFQLYLLKKRDVRFINNAYATDEYNPGLSDAESVDQWVRLCCQMEDSPILFYRQEDIGSTEEDFLLIIMTEFQKQILMSSAKQVVCVDSLYRRKGGRFYLTVLFIMDEYEIAFPVAFCISNKVDKPVIWQFLTSIKESTGPLSCTYFMSDSESFYFEAWKEVMEDESKWLWSMWYVDNRIRVQLRVFRGNIVKRAEAYKTMRTLLECQNKNVFDSMFKNYIETLQSDPQSRNLGNFIMQKYGSNAEMWAYCYRKDIPLSTNIHLEVMHRTFRYCCREGRKKRLDKFIFVIMKLVRYKMLDRLSNMLDDEKIELAIEAINMCHHVGLEIPSEHISSLSDKIWLIRSEEEEQSIYVMREFETCPEHCNLRCSECDICVHMYTCSCIHSMINANLCQHIHAVVWKFLTPHFSPPASPIQEDIKEQENIDVSDIPDKCPELFDKVLKQTHDVYKKVRANKCNLPKDSLTAVMKRLNECIDICNGKKVTEPVVNNSPQKDNPVYVINPYTKKENSQSVLYPKFSRNNSVKSSCGDNPAVEPNGDSVLKNASSDSSSPCTVKKDDQNFSALRNDDNSNCAFSDSTGVEIDKQKSSVSQQGDKDQVQEMDDGKSDSVYNESSALEQEKCLNMGNDESSVSCDSTASGTVVNNVIHLIADDGVDKLTCQYCFQKFKYKSNKTRHLRRVHKVKSQMPPPVECSECKSKFKYASRLEQHLKQAHGKNMDGTESKKKKIQKETYGTYIKCIECNTNYKNVQSLRDHLSSEHNLNMDKQELHFPNMAAFKKWKHEIERQELTSYTLRHGFKKTKKGIRKNDYCCHRSGKNSSKIDGERKRMLKTTGTVKLGIICTSVMVCEERPDGVKVQYYPHHYGHGKDLSIVHLSPEEQDAIEENVAKGIPFENLLDDIKDNHSSADHFQLYLKKKKEARFISNAYAADEYNPGVAELESVDQWVRQCCKMENSPILFYISDDSTENKNFLLIIMTEFQKQILLSAAKQVVCVDTLYRKSGGFYLNVLIVMDDSDNAFPVAFCLSNKVDRGVMLQFFMSIKESTGALSFEYFMSDSDVFMFESWKDIMDDDSKWLWCMWYVDNRIRIQLKVFRGNVIKKAEAYKTVRSLLECQNVNVFESMFRNFVETLKADPNSRNLGISISQRYGKNVHLWAYCYRKDIPLSTNIQLEVLHRTFQFCCREGRKKRLDKFLFVVMKLVKYKVLDRLCNILDDEKTELAIEAINMCHNEGLEIASERITSLSDKIWLIEGEEEEQNIYVMREFESCPEHCSLRCNECDICVHMYTCSCIHSVINANMCPHIHAVVWKFLTPHFSPPPSPMADDFEEQENRDVSVIPDKVSDLLEEILNKSHDVYKIIRENKCNLPKESLTAVLKRLNECIDIGRGKDVSEFAISNSQNVLSVVLPNNCQDISQFVFVLPGNEANTIVPNNDA</sequence>
<evidence type="ECO:0000259" key="3">
    <source>
        <dbReference type="PROSITE" id="PS50157"/>
    </source>
</evidence>
<dbReference type="PROSITE" id="PS00028">
    <property type="entry name" value="ZINC_FINGER_C2H2_1"/>
    <property type="match status" value="3"/>
</dbReference>